<keyword evidence="5 13" id="KW-0328">Glycosyltransferase</keyword>
<evidence type="ECO:0000256" key="7">
    <source>
        <dbReference type="ARBA" id="ARBA00022692"/>
    </source>
</evidence>
<keyword evidence="7" id="KW-0812">Transmembrane</keyword>
<dbReference type="GO" id="GO:0000139">
    <property type="term" value="C:Golgi membrane"/>
    <property type="evidence" value="ECO:0007669"/>
    <property type="project" value="UniProtKB-SubCell"/>
</dbReference>
<comment type="cofactor">
    <cofactor evidence="1 13">
        <name>Mn(2+)</name>
        <dbReference type="ChEBI" id="CHEBI:29035"/>
    </cofactor>
</comment>
<organism evidence="14 15">
    <name type="scientific">Camellia sinensis var. sinensis</name>
    <name type="common">China tea</name>
    <dbReference type="NCBI Taxonomy" id="542762"/>
    <lineage>
        <taxon>Eukaryota</taxon>
        <taxon>Viridiplantae</taxon>
        <taxon>Streptophyta</taxon>
        <taxon>Embryophyta</taxon>
        <taxon>Tracheophyta</taxon>
        <taxon>Spermatophyta</taxon>
        <taxon>Magnoliopsida</taxon>
        <taxon>eudicotyledons</taxon>
        <taxon>Gunneridae</taxon>
        <taxon>Pentapetalae</taxon>
        <taxon>asterids</taxon>
        <taxon>Ericales</taxon>
        <taxon>Theaceae</taxon>
        <taxon>Camellia</taxon>
    </lineage>
</organism>
<dbReference type="GO" id="GO:0008378">
    <property type="term" value="F:galactosyltransferase activity"/>
    <property type="evidence" value="ECO:0007669"/>
    <property type="project" value="TreeGrafter"/>
</dbReference>
<dbReference type="STRING" id="542762.A0A4S4DSD0"/>
<keyword evidence="10 13" id="KW-0333">Golgi apparatus</keyword>
<comment type="pathway">
    <text evidence="3">Protein modification; protein glycosylation.</text>
</comment>
<accession>A0A4S4DSD0</accession>
<keyword evidence="6" id="KW-0808">Transferase</keyword>
<evidence type="ECO:0000256" key="8">
    <source>
        <dbReference type="ARBA" id="ARBA00022968"/>
    </source>
</evidence>
<evidence type="ECO:0000256" key="3">
    <source>
        <dbReference type="ARBA" id="ARBA00004922"/>
    </source>
</evidence>
<evidence type="ECO:0000256" key="4">
    <source>
        <dbReference type="ARBA" id="ARBA00008661"/>
    </source>
</evidence>
<dbReference type="Proteomes" id="UP000306102">
    <property type="component" value="Unassembled WGS sequence"/>
</dbReference>
<evidence type="ECO:0000256" key="11">
    <source>
        <dbReference type="ARBA" id="ARBA00023136"/>
    </source>
</evidence>
<dbReference type="InterPro" id="IPR002659">
    <property type="entry name" value="Glyco_trans_31"/>
</dbReference>
<gene>
    <name evidence="14" type="ORF">TEA_023262</name>
</gene>
<evidence type="ECO:0000256" key="12">
    <source>
        <dbReference type="ARBA" id="ARBA00023211"/>
    </source>
</evidence>
<dbReference type="EC" id="2.4.1.-" evidence="13"/>
<dbReference type="Pfam" id="PF01762">
    <property type="entry name" value="Galactosyl_T"/>
    <property type="match status" value="1"/>
</dbReference>
<protein>
    <recommendedName>
        <fullName evidence="13">Hexosyltransferase</fullName>
        <ecNumber evidence="13">2.4.1.-</ecNumber>
    </recommendedName>
</protein>
<keyword evidence="11" id="KW-0472">Membrane</keyword>
<keyword evidence="8" id="KW-0735">Signal-anchor</keyword>
<dbReference type="EMBL" id="SDRB02010499">
    <property type="protein sequence ID" value="THG06112.1"/>
    <property type="molecule type" value="Genomic_DNA"/>
</dbReference>
<evidence type="ECO:0000256" key="5">
    <source>
        <dbReference type="ARBA" id="ARBA00022676"/>
    </source>
</evidence>
<evidence type="ECO:0000256" key="10">
    <source>
        <dbReference type="ARBA" id="ARBA00023034"/>
    </source>
</evidence>
<reference evidence="14 15" key="1">
    <citation type="journal article" date="2018" name="Proc. Natl. Acad. Sci. U.S.A.">
        <title>Draft genome sequence of Camellia sinensis var. sinensis provides insights into the evolution of the tea genome and tea quality.</title>
        <authorList>
            <person name="Wei C."/>
            <person name="Yang H."/>
            <person name="Wang S."/>
            <person name="Zhao J."/>
            <person name="Liu C."/>
            <person name="Gao L."/>
            <person name="Xia E."/>
            <person name="Lu Y."/>
            <person name="Tai Y."/>
            <person name="She G."/>
            <person name="Sun J."/>
            <person name="Cao H."/>
            <person name="Tong W."/>
            <person name="Gao Q."/>
            <person name="Li Y."/>
            <person name="Deng W."/>
            <person name="Jiang X."/>
            <person name="Wang W."/>
            <person name="Chen Q."/>
            <person name="Zhang S."/>
            <person name="Li H."/>
            <person name="Wu J."/>
            <person name="Wang P."/>
            <person name="Li P."/>
            <person name="Shi C."/>
            <person name="Zheng F."/>
            <person name="Jian J."/>
            <person name="Huang B."/>
            <person name="Shan D."/>
            <person name="Shi M."/>
            <person name="Fang C."/>
            <person name="Yue Y."/>
            <person name="Li F."/>
            <person name="Li D."/>
            <person name="Wei S."/>
            <person name="Han B."/>
            <person name="Jiang C."/>
            <person name="Yin Y."/>
            <person name="Xia T."/>
            <person name="Zhang Z."/>
            <person name="Bennetzen J.L."/>
            <person name="Zhao S."/>
            <person name="Wan X."/>
        </authorList>
    </citation>
    <scope>NUCLEOTIDE SEQUENCE [LARGE SCALE GENOMIC DNA]</scope>
    <source>
        <strain evidence="15">cv. Shuchazao</strain>
        <tissue evidence="14">Leaf</tissue>
    </source>
</reference>
<evidence type="ECO:0000256" key="2">
    <source>
        <dbReference type="ARBA" id="ARBA00004323"/>
    </source>
</evidence>
<keyword evidence="15" id="KW-1185">Reference proteome</keyword>
<dbReference type="Gene3D" id="3.90.550.50">
    <property type="match status" value="1"/>
</dbReference>
<sequence length="280" mass="31996">MDVREQQKKLSALEMELVAAKQEGFTSNHWSKTNKIPKKRPLVVIGVLTTFGRKNNRDAIRKAWMGTGAALKKMEDKKGIIVRFIIGRSANGGDSLDRDIDNENKQTNDFSILENHVEAPEELPKKTKLFFAHAAENWDAEFYAKVNDDVYVNIDALGNSLAAHLDKPRVYVGCMKSGEVFSEQSHKWYEPDWWKFGDGKVYFRHASDLFFKLTPMMMLLWDLGLLGSMSNILMREHFAARLGHQELSVQVYDVTSLKNKNNTTNASATDVLEDFLMRIF</sequence>
<comment type="caution">
    <text evidence="14">The sequence shown here is derived from an EMBL/GenBank/DDBJ whole genome shotgun (WGS) entry which is preliminary data.</text>
</comment>
<dbReference type="UniPathway" id="UPA00378"/>
<keyword evidence="12 13" id="KW-0464">Manganese</keyword>
<evidence type="ECO:0000313" key="15">
    <source>
        <dbReference type="Proteomes" id="UP000306102"/>
    </source>
</evidence>
<comment type="similarity">
    <text evidence="4 13">Belongs to the glycosyltransferase 31 family.</text>
</comment>
<dbReference type="PANTHER" id="PTHR11214:SF74">
    <property type="entry name" value="HYDROXYPROLINE O-GALACTOSYLTRANSFERASE HPGT1"/>
    <property type="match status" value="1"/>
</dbReference>
<evidence type="ECO:0000256" key="9">
    <source>
        <dbReference type="ARBA" id="ARBA00022989"/>
    </source>
</evidence>
<dbReference type="AlphaFoldDB" id="A0A4S4DSD0"/>
<keyword evidence="9" id="KW-1133">Transmembrane helix</keyword>
<evidence type="ECO:0000256" key="1">
    <source>
        <dbReference type="ARBA" id="ARBA00001936"/>
    </source>
</evidence>
<evidence type="ECO:0000256" key="6">
    <source>
        <dbReference type="ARBA" id="ARBA00022679"/>
    </source>
</evidence>
<dbReference type="PANTHER" id="PTHR11214">
    <property type="entry name" value="BETA-1,3-N-ACETYLGLUCOSAMINYLTRANSFERASE"/>
    <property type="match status" value="1"/>
</dbReference>
<evidence type="ECO:0000256" key="13">
    <source>
        <dbReference type="RuleBase" id="RU363063"/>
    </source>
</evidence>
<comment type="subcellular location">
    <subcellularLocation>
        <location evidence="2 13">Golgi apparatus membrane</location>
        <topology evidence="2 13">Single-pass type II membrane protein</topology>
    </subcellularLocation>
</comment>
<name>A0A4S4DSD0_CAMSN</name>
<evidence type="ECO:0000313" key="14">
    <source>
        <dbReference type="EMBL" id="THG06112.1"/>
    </source>
</evidence>
<proteinExistence type="inferred from homology"/>